<dbReference type="CDD" id="cd02440">
    <property type="entry name" value="AdoMet_MTases"/>
    <property type="match status" value="1"/>
</dbReference>
<dbReference type="GO" id="GO:0032259">
    <property type="term" value="P:methylation"/>
    <property type="evidence" value="ECO:0007669"/>
    <property type="project" value="UniProtKB-KW"/>
</dbReference>
<organism evidence="2 3">
    <name type="scientific">Rhodanobacter soli</name>
    <dbReference type="NCBI Taxonomy" id="590609"/>
    <lineage>
        <taxon>Bacteria</taxon>
        <taxon>Pseudomonadati</taxon>
        <taxon>Pseudomonadota</taxon>
        <taxon>Gammaproteobacteria</taxon>
        <taxon>Lysobacterales</taxon>
        <taxon>Rhodanobacteraceae</taxon>
        <taxon>Rhodanobacter</taxon>
    </lineage>
</organism>
<keyword evidence="2" id="KW-0489">Methyltransferase</keyword>
<dbReference type="InterPro" id="IPR016980">
    <property type="entry name" value="S-AdoMet-dep_MeTrfase_Alr7345"/>
</dbReference>
<protein>
    <submittedName>
        <fullName evidence="2">Methyltransferase</fullName>
    </submittedName>
</protein>
<name>A0ABV2PWZ3_9GAMM</name>
<evidence type="ECO:0000256" key="1">
    <source>
        <dbReference type="SAM" id="SignalP"/>
    </source>
</evidence>
<keyword evidence="2" id="KW-0808">Transferase</keyword>
<dbReference type="EMBL" id="JBEPSD010000001">
    <property type="protein sequence ID" value="MET4569569.1"/>
    <property type="molecule type" value="Genomic_DNA"/>
</dbReference>
<dbReference type="Proteomes" id="UP001549251">
    <property type="component" value="Unassembled WGS sequence"/>
</dbReference>
<comment type="caution">
    <text evidence="2">The sequence shown here is derived from an EMBL/GenBank/DDBJ whole genome shotgun (WGS) entry which is preliminary data.</text>
</comment>
<keyword evidence="1" id="KW-0732">Signal</keyword>
<dbReference type="PIRSF" id="PIRSF031679">
    <property type="entry name" value="Mtase_Alr7345_prd"/>
    <property type="match status" value="1"/>
</dbReference>
<proteinExistence type="predicted"/>
<reference evidence="2 3" key="1">
    <citation type="submission" date="2024-06" db="EMBL/GenBank/DDBJ databases">
        <title>Sorghum-associated microbial communities from plants grown in Nebraska, USA.</title>
        <authorList>
            <person name="Schachtman D."/>
        </authorList>
    </citation>
    <scope>NUCLEOTIDE SEQUENCE [LARGE SCALE GENOMIC DNA]</scope>
    <source>
        <strain evidence="2 3">1757</strain>
    </source>
</reference>
<dbReference type="SUPFAM" id="SSF53335">
    <property type="entry name" value="S-adenosyl-L-methionine-dependent methyltransferases"/>
    <property type="match status" value="1"/>
</dbReference>
<keyword evidence="3" id="KW-1185">Reference proteome</keyword>
<evidence type="ECO:0000313" key="2">
    <source>
        <dbReference type="EMBL" id="MET4569569.1"/>
    </source>
</evidence>
<accession>A0ABV2PWZ3</accession>
<gene>
    <name evidence="2" type="ORF">ABIE04_001896</name>
</gene>
<feature type="signal peptide" evidence="1">
    <location>
        <begin position="1"/>
        <end position="38"/>
    </location>
</feature>
<feature type="chain" id="PRO_5045650465" evidence="1">
    <location>
        <begin position="39"/>
        <end position="312"/>
    </location>
</feature>
<dbReference type="InterPro" id="IPR029063">
    <property type="entry name" value="SAM-dependent_MTases_sf"/>
</dbReference>
<dbReference type="Gene3D" id="3.40.50.150">
    <property type="entry name" value="Vaccinia Virus protein VP39"/>
    <property type="match status" value="1"/>
</dbReference>
<sequence>MNRGTRVTRMGTARLVAMLLLAACLGLPAMAGAQVAQAASAEPDQPADMLVPPTSASDFTASQLDSVLAGSWRSPANRARDVYRHPKATLQFFGVRPDRTVIEITPGGGWYAEILAPLLHDNGHYVAAEKAPTADSEARDDDSALRKKFAADALHYGNARIVQFDPKAPVFGAPASADLVLTFRNVHNWVMADTAPAMFKAFFAVLKPGGVLGVVDHRADDSASLDAVKRSGYLPTSYVVKLATEAGFTLDESSEINANPKDTKDYPKGVWTLPPTLTLGEQDRAKYLAIGESDRMTLRFVKPVVPAAASTP</sequence>
<dbReference type="GO" id="GO:0008168">
    <property type="term" value="F:methyltransferase activity"/>
    <property type="evidence" value="ECO:0007669"/>
    <property type="project" value="UniProtKB-KW"/>
</dbReference>
<evidence type="ECO:0000313" key="3">
    <source>
        <dbReference type="Proteomes" id="UP001549251"/>
    </source>
</evidence>